<dbReference type="HOGENOM" id="CLU_017779_3_0_5"/>
<evidence type="ECO:0000256" key="4">
    <source>
        <dbReference type="ARBA" id="ARBA00022827"/>
    </source>
</evidence>
<evidence type="ECO:0000313" key="10">
    <source>
        <dbReference type="Proteomes" id="UP000004688"/>
    </source>
</evidence>
<dbReference type="GO" id="GO:0008720">
    <property type="term" value="F:D-lactate dehydrogenase (NAD+) activity"/>
    <property type="evidence" value="ECO:0007669"/>
    <property type="project" value="TreeGrafter"/>
</dbReference>
<dbReference type="Gene3D" id="3.30.70.2740">
    <property type="match status" value="1"/>
</dbReference>
<dbReference type="FunFam" id="1.10.45.10:FF:000001">
    <property type="entry name" value="D-lactate dehydrogenase mitochondrial"/>
    <property type="match status" value="1"/>
</dbReference>
<dbReference type="Pfam" id="PF01565">
    <property type="entry name" value="FAD_binding_4"/>
    <property type="match status" value="1"/>
</dbReference>
<evidence type="ECO:0000256" key="3">
    <source>
        <dbReference type="ARBA" id="ARBA00022630"/>
    </source>
</evidence>
<keyword evidence="3" id="KW-0285">Flavoprotein</keyword>
<proteinExistence type="inferred from homology"/>
<protein>
    <recommendedName>
        <fullName evidence="7">D-lactate dehydrogenase (cytochrome)</fullName>
        <ecNumber evidence="7">1.1.2.4</ecNumber>
    </recommendedName>
</protein>
<keyword evidence="6" id="KW-0560">Oxidoreductase</keyword>
<dbReference type="InterPro" id="IPR004113">
    <property type="entry name" value="FAD-bd_oxidored_4_C"/>
</dbReference>
<dbReference type="InterPro" id="IPR016166">
    <property type="entry name" value="FAD-bd_PCMH"/>
</dbReference>
<evidence type="ECO:0000256" key="5">
    <source>
        <dbReference type="ARBA" id="ARBA00022946"/>
    </source>
</evidence>
<dbReference type="InterPro" id="IPR016169">
    <property type="entry name" value="FAD-bd_PCMH_sub2"/>
</dbReference>
<name>M9RK98_9RHOB</name>
<evidence type="ECO:0000256" key="7">
    <source>
        <dbReference type="ARBA" id="ARBA00038897"/>
    </source>
</evidence>
<comment type="cofactor">
    <cofactor evidence="1">
        <name>FAD</name>
        <dbReference type="ChEBI" id="CHEBI:57692"/>
    </cofactor>
</comment>
<dbReference type="PROSITE" id="PS51387">
    <property type="entry name" value="FAD_PCMH"/>
    <property type="match status" value="1"/>
</dbReference>
<dbReference type="GO" id="GO:0071949">
    <property type="term" value="F:FAD binding"/>
    <property type="evidence" value="ECO:0007669"/>
    <property type="project" value="InterPro"/>
</dbReference>
<feature type="domain" description="FAD-binding PCMH-type" evidence="8">
    <location>
        <begin position="35"/>
        <end position="213"/>
    </location>
</feature>
<gene>
    <name evidence="9" type="ORF">OA238_c25700</name>
</gene>
<dbReference type="PANTHER" id="PTHR11748:SF111">
    <property type="entry name" value="D-LACTATE DEHYDROGENASE, MITOCHONDRIAL-RELATED"/>
    <property type="match status" value="1"/>
</dbReference>
<dbReference type="PANTHER" id="PTHR11748">
    <property type="entry name" value="D-LACTATE DEHYDROGENASE"/>
    <property type="match status" value="1"/>
</dbReference>
<keyword evidence="5" id="KW-0809">Transit peptide</keyword>
<organism evidence="9 10">
    <name type="scientific">Octadecabacter arcticus 238</name>
    <dbReference type="NCBI Taxonomy" id="391616"/>
    <lineage>
        <taxon>Bacteria</taxon>
        <taxon>Pseudomonadati</taxon>
        <taxon>Pseudomonadota</taxon>
        <taxon>Alphaproteobacteria</taxon>
        <taxon>Rhodobacterales</taxon>
        <taxon>Roseobacteraceae</taxon>
        <taxon>Octadecabacter</taxon>
    </lineage>
</organism>
<evidence type="ECO:0000256" key="2">
    <source>
        <dbReference type="ARBA" id="ARBA00008000"/>
    </source>
</evidence>
<dbReference type="EMBL" id="CP003742">
    <property type="protein sequence ID" value="AGI72617.1"/>
    <property type="molecule type" value="Genomic_DNA"/>
</dbReference>
<dbReference type="Pfam" id="PF02913">
    <property type="entry name" value="FAD-oxidase_C"/>
    <property type="match status" value="1"/>
</dbReference>
<dbReference type="Gene3D" id="1.10.45.10">
    <property type="entry name" value="Vanillyl-alcohol Oxidase, Chain A, domain 4"/>
    <property type="match status" value="1"/>
</dbReference>
<dbReference type="InterPro" id="IPR006094">
    <property type="entry name" value="Oxid_FAD_bind_N"/>
</dbReference>
<dbReference type="KEGG" id="oar:OA238_c25700"/>
<dbReference type="eggNOG" id="COG0277">
    <property type="taxonomic scope" value="Bacteria"/>
</dbReference>
<comment type="similarity">
    <text evidence="2">Belongs to the FAD-binding oxidoreductase/transferase type 4 family.</text>
</comment>
<dbReference type="GO" id="GO:1903457">
    <property type="term" value="P:lactate catabolic process"/>
    <property type="evidence" value="ECO:0007669"/>
    <property type="project" value="TreeGrafter"/>
</dbReference>
<evidence type="ECO:0000256" key="6">
    <source>
        <dbReference type="ARBA" id="ARBA00023002"/>
    </source>
</evidence>
<dbReference type="InterPro" id="IPR016171">
    <property type="entry name" value="Vanillyl_alc_oxidase_C-sub2"/>
</dbReference>
<dbReference type="EC" id="1.1.2.4" evidence="7"/>
<dbReference type="OrthoDB" id="9811557at2"/>
<dbReference type="FunFam" id="3.30.70.2740:FF:000001">
    <property type="entry name" value="D-lactate dehydrogenase mitochondrial"/>
    <property type="match status" value="1"/>
</dbReference>
<reference evidence="9 10" key="1">
    <citation type="journal article" date="2013" name="PLoS ONE">
        <title>Poles Apart: Arctic and Antarctic Octadecabacter strains Share High Genome Plasticity and a New Type of Xanthorhodopsin.</title>
        <authorList>
            <person name="Vollmers J."/>
            <person name="Voget S."/>
            <person name="Dietrich S."/>
            <person name="Gollnow K."/>
            <person name="Smits M."/>
            <person name="Meyer K."/>
            <person name="Brinkhoff T."/>
            <person name="Simon M."/>
            <person name="Daniel R."/>
        </authorList>
    </citation>
    <scope>NUCLEOTIDE SEQUENCE [LARGE SCALE GENOMIC DNA]</scope>
    <source>
        <strain evidence="9 10">238</strain>
    </source>
</reference>
<dbReference type="InterPro" id="IPR016164">
    <property type="entry name" value="FAD-linked_Oxase-like_C"/>
</dbReference>
<dbReference type="AlphaFoldDB" id="M9RK98"/>
<dbReference type="GO" id="GO:0004458">
    <property type="term" value="F:D-lactate dehydrogenase (cytochrome) activity"/>
    <property type="evidence" value="ECO:0007669"/>
    <property type="project" value="UniProtKB-EC"/>
</dbReference>
<accession>M9RK98</accession>
<dbReference type="RefSeq" id="WP_015495685.1">
    <property type="nucleotide sequence ID" value="NC_020908.1"/>
</dbReference>
<keyword evidence="10" id="KW-1185">Reference proteome</keyword>
<dbReference type="SUPFAM" id="SSF55103">
    <property type="entry name" value="FAD-linked oxidases, C-terminal domain"/>
    <property type="match status" value="1"/>
</dbReference>
<dbReference type="STRING" id="391616.OA238_c25700"/>
<sequence length="461" mass="48311">MSINAAIDALATVLGDRLSQSKSDLAAHGQSETHFDPTPPDAVAYPRNTDEVSQIVTLCAQHHCPVVGYGAGTSLEGHTLATSGGITIDFRNMSQVLEVQSGDMTVRVQPGITREALNEDLRATGLFFPVDPGANASLGGMAATRASGTTAVRYGTMRDNVMALEVVLADGRIIRTGSGARKSSAGYDLTALMVGSEGTLGLITELTLKLQGQPEAIAAATCAFDTIDAAVQAVTATIAMGIPMARIEFLDAASVAAVNAYSKADFPVTPHLMVEFHGSDAGVAEQVERFGDIALDCGGSAFLWATKPEDRTRLWQMRHHAYWAILASRPGLNVAATAIVTDVCVPISRLAQAVSETQADIDASTIPAPILGHVGDGNFHAILLIDPENADEKHAALDLSARMAKRALALGGTVTGEHGVGLGKLDYMAAEHGASWDVMAQIKRAMDPLNILNPGKVVRLN</sequence>
<evidence type="ECO:0000313" key="9">
    <source>
        <dbReference type="EMBL" id="AGI72617.1"/>
    </source>
</evidence>
<keyword evidence="4" id="KW-0274">FAD</keyword>
<dbReference type="Proteomes" id="UP000004688">
    <property type="component" value="Chromosome"/>
</dbReference>
<dbReference type="InterPro" id="IPR036318">
    <property type="entry name" value="FAD-bd_PCMH-like_sf"/>
</dbReference>
<evidence type="ECO:0000256" key="1">
    <source>
        <dbReference type="ARBA" id="ARBA00001974"/>
    </source>
</evidence>
<dbReference type="Gene3D" id="3.30.465.10">
    <property type="match status" value="1"/>
</dbReference>
<dbReference type="FunFam" id="3.30.465.10:FF:000016">
    <property type="entry name" value="probable D-lactate dehydrogenase, mitochondrial"/>
    <property type="match status" value="1"/>
</dbReference>
<dbReference type="SUPFAM" id="SSF56176">
    <property type="entry name" value="FAD-binding/transporter-associated domain-like"/>
    <property type="match status" value="1"/>
</dbReference>
<evidence type="ECO:0000259" key="8">
    <source>
        <dbReference type="PROSITE" id="PS51387"/>
    </source>
</evidence>